<reference evidence="1" key="1">
    <citation type="submission" date="2022-11" db="EMBL/GenBank/DDBJ databases">
        <authorList>
            <person name="Somphong A."/>
            <person name="Phongsopitanun W."/>
        </authorList>
    </citation>
    <scope>NUCLEOTIDE SEQUENCE</scope>
    <source>
        <strain evidence="1">Pm04-4</strain>
    </source>
</reference>
<dbReference type="RefSeq" id="WP_267566604.1">
    <property type="nucleotide sequence ID" value="NZ_JAPNTZ010000011.1"/>
</dbReference>
<accession>A0ABT4B975</accession>
<gene>
    <name evidence="1" type="ORF">OWR29_29665</name>
</gene>
<evidence type="ECO:0000313" key="2">
    <source>
        <dbReference type="Proteomes" id="UP001151002"/>
    </source>
</evidence>
<name>A0ABT4B975_9ACTN</name>
<protein>
    <submittedName>
        <fullName evidence="1">Uncharacterized protein</fullName>
    </submittedName>
</protein>
<proteinExistence type="predicted"/>
<dbReference type="EMBL" id="JAPNTZ010000011">
    <property type="protein sequence ID" value="MCY1142183.1"/>
    <property type="molecule type" value="Genomic_DNA"/>
</dbReference>
<sequence length="173" mass="18539">MLTFSDQSQVNDQQKTRLRQAVAARVSVLEGLLPTAVEGRLGGPGLVVRNRAPSPIFNVWVVVTVRGVKQAFYLDSIPPCVIIGLPKGGFAPAPVPRESIVDLMWFTDDLGRGWQRRATGELTEFVVPTYRGSSTVLPSGLDASRIGTGMNSEAARLSRGAVTRDAADCSEAT</sequence>
<evidence type="ECO:0000313" key="1">
    <source>
        <dbReference type="EMBL" id="MCY1142183.1"/>
    </source>
</evidence>
<keyword evidence="2" id="KW-1185">Reference proteome</keyword>
<comment type="caution">
    <text evidence="1">The sequence shown here is derived from an EMBL/GenBank/DDBJ whole genome shotgun (WGS) entry which is preliminary data.</text>
</comment>
<dbReference type="Proteomes" id="UP001151002">
    <property type="component" value="Unassembled WGS sequence"/>
</dbReference>
<organism evidence="1 2">
    <name type="scientific">Paractinoplanes pyxinae</name>
    <dbReference type="NCBI Taxonomy" id="2997416"/>
    <lineage>
        <taxon>Bacteria</taxon>
        <taxon>Bacillati</taxon>
        <taxon>Actinomycetota</taxon>
        <taxon>Actinomycetes</taxon>
        <taxon>Micromonosporales</taxon>
        <taxon>Micromonosporaceae</taxon>
        <taxon>Paractinoplanes</taxon>
    </lineage>
</organism>